<dbReference type="InterPro" id="IPR011048">
    <property type="entry name" value="Haem_d1_sf"/>
</dbReference>
<gene>
    <name evidence="4" type="ORF">MNBD_GAMMA19-201</name>
</gene>
<feature type="region of interest" description="Disordered" evidence="2">
    <location>
        <begin position="75"/>
        <end position="107"/>
    </location>
</feature>
<dbReference type="Pfam" id="PF21783">
    <property type="entry name" value="YNCE"/>
    <property type="match status" value="1"/>
</dbReference>
<dbReference type="SUPFAM" id="SSF51004">
    <property type="entry name" value="C-terminal (heme d1) domain of cytochrome cd1-nitrite reductase"/>
    <property type="match status" value="1"/>
</dbReference>
<dbReference type="NCBIfam" id="TIGR02276">
    <property type="entry name" value="beta_rpt_yvtn"/>
    <property type="match status" value="1"/>
</dbReference>
<sequence length="353" mass="38577">MKNILIHLSIFTLLFPFITNAQPLLYVPTGNTNDVVIIDLSTDKIIGRIDELENAHGLSSSRHTEYLVAGSMQVPGTKKSGAAKPAKMSEAEHATHHANTKSKAEQTATPSYVSIIHAKHGHVMRRVEVRALTHHTAVSPDGKIAIAVHSGAGGISVIDLNKMNVIKTLQTGTWPNYAVFTSDGNFLYITNAGMGMVSEIDTRTWQVTREINVGKEPEHMVISADDKFLYVANKASGSVSVVNLKDGKVTKTWSVGEKVHGIDLSDDGRWLFVASKGTDTLSRVNLSTGKITTIDLSPAPYHVAYIARLNKLYISSRKIPKIWVLNAQTLQIENEIDLGKGVAHQMVIRLDNK</sequence>
<dbReference type="EMBL" id="UOFV01000518">
    <property type="protein sequence ID" value="VAX05147.1"/>
    <property type="molecule type" value="Genomic_DNA"/>
</dbReference>
<dbReference type="PANTHER" id="PTHR47197:SF3">
    <property type="entry name" value="DIHYDRO-HEME D1 DEHYDROGENASE"/>
    <property type="match status" value="1"/>
</dbReference>
<evidence type="ECO:0000313" key="4">
    <source>
        <dbReference type="EMBL" id="VAX05147.1"/>
    </source>
</evidence>
<dbReference type="InterPro" id="IPR015943">
    <property type="entry name" value="WD40/YVTN_repeat-like_dom_sf"/>
</dbReference>
<organism evidence="4">
    <name type="scientific">hydrothermal vent metagenome</name>
    <dbReference type="NCBI Taxonomy" id="652676"/>
    <lineage>
        <taxon>unclassified sequences</taxon>
        <taxon>metagenomes</taxon>
        <taxon>ecological metagenomes</taxon>
    </lineage>
</organism>
<proteinExistence type="predicted"/>
<keyword evidence="1" id="KW-0732">Signal</keyword>
<dbReference type="InterPro" id="IPR011964">
    <property type="entry name" value="YVTN_b-propeller_repeat"/>
</dbReference>
<evidence type="ECO:0000259" key="3">
    <source>
        <dbReference type="Pfam" id="PF21783"/>
    </source>
</evidence>
<dbReference type="InterPro" id="IPR048433">
    <property type="entry name" value="YNCE-like_beta-prop"/>
</dbReference>
<dbReference type="InterPro" id="IPR051200">
    <property type="entry name" value="Host-pathogen_enzymatic-act"/>
</dbReference>
<reference evidence="4" key="1">
    <citation type="submission" date="2018-06" db="EMBL/GenBank/DDBJ databases">
        <authorList>
            <person name="Zhirakovskaya E."/>
        </authorList>
    </citation>
    <scope>NUCLEOTIDE SEQUENCE</scope>
</reference>
<dbReference type="Gene3D" id="2.130.10.10">
    <property type="entry name" value="YVTN repeat-like/Quinoprotein amine dehydrogenase"/>
    <property type="match status" value="1"/>
</dbReference>
<feature type="domain" description="YNCE-like beta-propeller" evidence="3">
    <location>
        <begin position="187"/>
        <end position="274"/>
    </location>
</feature>
<dbReference type="AlphaFoldDB" id="A0A3B1BK07"/>
<protein>
    <recommendedName>
        <fullName evidence="3">YNCE-like beta-propeller domain-containing protein</fullName>
    </recommendedName>
</protein>
<evidence type="ECO:0000256" key="1">
    <source>
        <dbReference type="ARBA" id="ARBA00022729"/>
    </source>
</evidence>
<name>A0A3B1BK07_9ZZZZ</name>
<evidence type="ECO:0000256" key="2">
    <source>
        <dbReference type="SAM" id="MobiDB-lite"/>
    </source>
</evidence>
<accession>A0A3B1BK07</accession>
<dbReference type="PANTHER" id="PTHR47197">
    <property type="entry name" value="PROTEIN NIRF"/>
    <property type="match status" value="1"/>
</dbReference>